<comment type="caution">
    <text evidence="4">The sequence shown here is derived from an EMBL/GenBank/DDBJ whole genome shotgun (WGS) entry which is preliminary data.</text>
</comment>
<feature type="region of interest" description="Disordered" evidence="1">
    <location>
        <begin position="1"/>
        <end position="82"/>
    </location>
</feature>
<dbReference type="PANTHER" id="PTHR37846">
    <property type="entry name" value="YALI0B21296P"/>
    <property type="match status" value="1"/>
</dbReference>
<keyword evidence="5" id="KW-1185">Reference proteome</keyword>
<dbReference type="EMBL" id="JAZGUE010000001">
    <property type="protein sequence ID" value="KAL2271961.1"/>
    <property type="molecule type" value="Genomic_DNA"/>
</dbReference>
<accession>A0ABR4DP38</accession>
<feature type="compositionally biased region" description="Acidic residues" evidence="1">
    <location>
        <begin position="66"/>
        <end position="78"/>
    </location>
</feature>
<protein>
    <recommendedName>
        <fullName evidence="3">DUF7719 domain-containing protein</fullName>
    </recommendedName>
</protein>
<feature type="domain" description="DUF7719" evidence="3">
    <location>
        <begin position="161"/>
        <end position="229"/>
    </location>
</feature>
<organism evidence="4 5">
    <name type="scientific">Remersonia thermophila</name>
    <dbReference type="NCBI Taxonomy" id="72144"/>
    <lineage>
        <taxon>Eukaryota</taxon>
        <taxon>Fungi</taxon>
        <taxon>Dikarya</taxon>
        <taxon>Ascomycota</taxon>
        <taxon>Pezizomycotina</taxon>
        <taxon>Sordariomycetes</taxon>
        <taxon>Sordariomycetidae</taxon>
        <taxon>Sordariales</taxon>
        <taxon>Sordariales incertae sedis</taxon>
        <taxon>Remersonia</taxon>
    </lineage>
</organism>
<dbReference type="Pfam" id="PF24841">
    <property type="entry name" value="DUF7719"/>
    <property type="match status" value="1"/>
</dbReference>
<keyword evidence="2" id="KW-1133">Transmembrane helix</keyword>
<evidence type="ECO:0000256" key="1">
    <source>
        <dbReference type="SAM" id="MobiDB-lite"/>
    </source>
</evidence>
<dbReference type="GeneID" id="98122124"/>
<dbReference type="PANTHER" id="PTHR37846:SF1">
    <property type="entry name" value="DEACETYLASE-LIKE PROTEIN"/>
    <property type="match status" value="1"/>
</dbReference>
<evidence type="ECO:0000256" key="2">
    <source>
        <dbReference type="SAM" id="Phobius"/>
    </source>
</evidence>
<feature type="transmembrane region" description="Helical" evidence="2">
    <location>
        <begin position="198"/>
        <end position="223"/>
    </location>
</feature>
<feature type="transmembrane region" description="Helical" evidence="2">
    <location>
        <begin position="159"/>
        <end position="178"/>
    </location>
</feature>
<evidence type="ECO:0000313" key="5">
    <source>
        <dbReference type="Proteomes" id="UP001600064"/>
    </source>
</evidence>
<name>A0ABR4DP38_9PEZI</name>
<dbReference type="InterPro" id="IPR056136">
    <property type="entry name" value="DUF7719"/>
</dbReference>
<sequence length="230" mass="25905">MARRRKESPSNIKLKQPDRSGPTEKTLLQLAEEQGLFAQAQKREQEIGNNKKKKHASTKEKGSDVSNDDDGKEEEEEGLPPTAERVLETMLWSMSLAMLHFTLDVLVHHQYSIHAIVWPAVLRRFVQALLVFALLVYFLHPHPANPGLIPGLSSKHQTYARQALFFTTGTLAGCYLIHITNTYGYMAVMKQAPPIGCLWVWSIIELELPWAVLSLAGAAGFLWQRGYSIK</sequence>
<dbReference type="RefSeq" id="XP_070870685.1">
    <property type="nucleotide sequence ID" value="XM_071007480.1"/>
</dbReference>
<keyword evidence="2" id="KW-0812">Transmembrane</keyword>
<evidence type="ECO:0000259" key="3">
    <source>
        <dbReference type="Pfam" id="PF24841"/>
    </source>
</evidence>
<dbReference type="Proteomes" id="UP001600064">
    <property type="component" value="Unassembled WGS sequence"/>
</dbReference>
<proteinExistence type="predicted"/>
<evidence type="ECO:0000313" key="4">
    <source>
        <dbReference type="EMBL" id="KAL2271961.1"/>
    </source>
</evidence>
<reference evidence="4 5" key="1">
    <citation type="journal article" date="2024" name="Commun. Biol.">
        <title>Comparative genomic analysis of thermophilic fungi reveals convergent evolutionary adaptations and gene losses.</title>
        <authorList>
            <person name="Steindorff A.S."/>
            <person name="Aguilar-Pontes M.V."/>
            <person name="Robinson A.J."/>
            <person name="Andreopoulos B."/>
            <person name="LaButti K."/>
            <person name="Kuo A."/>
            <person name="Mondo S."/>
            <person name="Riley R."/>
            <person name="Otillar R."/>
            <person name="Haridas S."/>
            <person name="Lipzen A."/>
            <person name="Grimwood J."/>
            <person name="Schmutz J."/>
            <person name="Clum A."/>
            <person name="Reid I.D."/>
            <person name="Moisan M.C."/>
            <person name="Butler G."/>
            <person name="Nguyen T.T.M."/>
            <person name="Dewar K."/>
            <person name="Conant G."/>
            <person name="Drula E."/>
            <person name="Henrissat B."/>
            <person name="Hansel C."/>
            <person name="Singer S."/>
            <person name="Hutchinson M.I."/>
            <person name="de Vries R.P."/>
            <person name="Natvig D.O."/>
            <person name="Powell A.J."/>
            <person name="Tsang A."/>
            <person name="Grigoriev I.V."/>
        </authorList>
    </citation>
    <scope>NUCLEOTIDE SEQUENCE [LARGE SCALE GENOMIC DNA]</scope>
    <source>
        <strain evidence="4 5">ATCC 22073</strain>
    </source>
</reference>
<gene>
    <name evidence="4" type="ORF">VTJ83DRAFT_1332</name>
</gene>
<keyword evidence="2" id="KW-0472">Membrane</keyword>